<comment type="caution">
    <text evidence="1">The sequence shown here is derived from an EMBL/GenBank/DDBJ whole genome shotgun (WGS) entry which is preliminary data.</text>
</comment>
<evidence type="ECO:0000313" key="2">
    <source>
        <dbReference type="Proteomes" id="UP000263336"/>
    </source>
</evidence>
<reference evidence="1 2" key="1">
    <citation type="journal article" date="2018" name="Nat. Biotechnol.">
        <title>A standardized bacterial taxonomy based on genome phylogeny substantially revises the tree of life.</title>
        <authorList>
            <person name="Parks D.H."/>
            <person name="Chuvochina M."/>
            <person name="Waite D.W."/>
            <person name="Rinke C."/>
            <person name="Skarshewski A."/>
            <person name="Chaumeil P.A."/>
            <person name="Hugenholtz P."/>
        </authorList>
    </citation>
    <scope>NUCLEOTIDE SEQUENCE [LARGE SCALE GENOMIC DNA]</scope>
    <source>
        <strain evidence="1">UBA11701</strain>
    </source>
</reference>
<dbReference type="EMBL" id="DOZN01000008">
    <property type="protein sequence ID" value="HCC41990.1"/>
    <property type="molecule type" value="Genomic_DNA"/>
</dbReference>
<accession>A0A3D0ZNY6</accession>
<dbReference type="InterPro" id="IPR029045">
    <property type="entry name" value="ClpP/crotonase-like_dom_sf"/>
</dbReference>
<dbReference type="Proteomes" id="UP000263336">
    <property type="component" value="Unassembled WGS sequence"/>
</dbReference>
<organism evidence="1 2">
    <name type="scientific">candidate division WWE3 bacterium</name>
    <dbReference type="NCBI Taxonomy" id="2053526"/>
    <lineage>
        <taxon>Bacteria</taxon>
        <taxon>Katanobacteria</taxon>
    </lineage>
</organism>
<protein>
    <recommendedName>
        <fullName evidence="3">ATP-dependent Clp protease proteolytic subunit</fullName>
    </recommendedName>
</protein>
<dbReference type="SUPFAM" id="SSF52096">
    <property type="entry name" value="ClpP/crotonase"/>
    <property type="match status" value="1"/>
</dbReference>
<dbReference type="Gene3D" id="3.90.226.10">
    <property type="entry name" value="2-enoyl-CoA Hydratase, Chain A, domain 1"/>
    <property type="match status" value="1"/>
</dbReference>
<evidence type="ECO:0008006" key="3">
    <source>
        <dbReference type="Google" id="ProtNLM"/>
    </source>
</evidence>
<name>A0A3D0ZNY6_UNCKA</name>
<dbReference type="AlphaFoldDB" id="A0A3D0ZNY6"/>
<dbReference type="Pfam" id="PF00574">
    <property type="entry name" value="CLP_protease"/>
    <property type="match status" value="1"/>
</dbReference>
<evidence type="ECO:0000313" key="1">
    <source>
        <dbReference type="EMBL" id="HCC41990.1"/>
    </source>
</evidence>
<dbReference type="InterPro" id="IPR023562">
    <property type="entry name" value="ClpP/TepA"/>
</dbReference>
<proteinExistence type="predicted"/>
<sequence>MTMPMIKDWKTFRDMALELAKKGFIPVYGDFCVELEEVVTECIFLAQKQGMKSVTLLINSNGGQNDCFTAIRAAMLQSGIEFTGFVMARARSNGFRVLQVCKIRKALSNSELMFHWGQYRLENNELSAIMEGHDWVLEHVRSGRLTMIQEVSDRTGVSVDDLRQYALFERNFSAEEALKVKFVDEVVKDPPIPTQQLDEQLDQKESEK</sequence>
<gene>
    <name evidence="1" type="ORF">DEP93_00780</name>
</gene>